<proteinExistence type="inferred from homology"/>
<sequence>MTLVAHVIIGIAAVVLFASALIAVGRIAHGPSQLDRSVAADLMVAVVIASVGLWAAYSDSSTEINVLLLLSMLGFTSAVAVSRMVADRMVSRRRYEQTHHSDQESTS</sequence>
<evidence type="ECO:0000256" key="5">
    <source>
        <dbReference type="ARBA" id="ARBA00022692"/>
    </source>
</evidence>
<dbReference type="AlphaFoldDB" id="A0A542EDE3"/>
<keyword evidence="6 8" id="KW-1133">Transmembrane helix</keyword>
<evidence type="ECO:0000256" key="8">
    <source>
        <dbReference type="SAM" id="Phobius"/>
    </source>
</evidence>
<keyword evidence="10" id="KW-1185">Reference proteome</keyword>
<evidence type="ECO:0000256" key="4">
    <source>
        <dbReference type="ARBA" id="ARBA00022475"/>
    </source>
</evidence>
<keyword evidence="4" id="KW-1003">Cell membrane</keyword>
<dbReference type="GO" id="GO:0015385">
    <property type="term" value="F:sodium:proton antiporter activity"/>
    <property type="evidence" value="ECO:0007669"/>
    <property type="project" value="TreeGrafter"/>
</dbReference>
<gene>
    <name evidence="9" type="ORF">FB459_0738</name>
</gene>
<keyword evidence="3" id="KW-0813">Transport</keyword>
<dbReference type="Proteomes" id="UP000320806">
    <property type="component" value="Unassembled WGS sequence"/>
</dbReference>
<evidence type="ECO:0000313" key="10">
    <source>
        <dbReference type="Proteomes" id="UP000320806"/>
    </source>
</evidence>
<name>A0A542EDE3_9MICO</name>
<evidence type="ECO:0000313" key="9">
    <source>
        <dbReference type="EMBL" id="TQJ13325.1"/>
    </source>
</evidence>
<dbReference type="PANTHER" id="PTHR34702:SF1">
    <property type="entry name" value="NA(+)_H(+) ANTIPORTER SUBUNIT F"/>
    <property type="match status" value="1"/>
</dbReference>
<reference evidence="9 10" key="1">
    <citation type="submission" date="2019-06" db="EMBL/GenBank/DDBJ databases">
        <title>Sequencing the genomes of 1000 actinobacteria strains.</title>
        <authorList>
            <person name="Klenk H.-P."/>
        </authorList>
    </citation>
    <scope>NUCLEOTIDE SEQUENCE [LARGE SCALE GENOMIC DNA]</scope>
    <source>
        <strain evidence="9 10">DSM 19828</strain>
    </source>
</reference>
<organism evidence="9 10">
    <name type="scientific">Yimella lutea</name>
    <dbReference type="NCBI Taxonomy" id="587872"/>
    <lineage>
        <taxon>Bacteria</taxon>
        <taxon>Bacillati</taxon>
        <taxon>Actinomycetota</taxon>
        <taxon>Actinomycetes</taxon>
        <taxon>Micrococcales</taxon>
        <taxon>Dermacoccaceae</taxon>
        <taxon>Yimella</taxon>
    </lineage>
</organism>
<accession>A0A542EDE3</accession>
<dbReference type="PANTHER" id="PTHR34702">
    <property type="entry name" value="NA(+)/H(+) ANTIPORTER SUBUNIT F1"/>
    <property type="match status" value="1"/>
</dbReference>
<dbReference type="GO" id="GO:0005886">
    <property type="term" value="C:plasma membrane"/>
    <property type="evidence" value="ECO:0007669"/>
    <property type="project" value="UniProtKB-SubCell"/>
</dbReference>
<feature type="transmembrane region" description="Helical" evidence="8">
    <location>
        <begin position="64"/>
        <end position="86"/>
    </location>
</feature>
<evidence type="ECO:0000256" key="6">
    <source>
        <dbReference type="ARBA" id="ARBA00022989"/>
    </source>
</evidence>
<protein>
    <submittedName>
        <fullName evidence="9">Multisubunit sodium/proton antiporter MrpF subunit</fullName>
    </submittedName>
</protein>
<evidence type="ECO:0000256" key="3">
    <source>
        <dbReference type="ARBA" id="ARBA00022448"/>
    </source>
</evidence>
<evidence type="ECO:0000256" key="7">
    <source>
        <dbReference type="ARBA" id="ARBA00023136"/>
    </source>
</evidence>
<evidence type="ECO:0000256" key="1">
    <source>
        <dbReference type="ARBA" id="ARBA00004651"/>
    </source>
</evidence>
<keyword evidence="7 8" id="KW-0472">Membrane</keyword>
<keyword evidence="5 8" id="KW-0812">Transmembrane</keyword>
<feature type="transmembrane region" description="Helical" evidence="8">
    <location>
        <begin position="6"/>
        <end position="27"/>
    </location>
</feature>
<dbReference type="EMBL" id="VFMO01000001">
    <property type="protein sequence ID" value="TQJ13325.1"/>
    <property type="molecule type" value="Genomic_DNA"/>
</dbReference>
<dbReference type="RefSeq" id="WP_170221670.1">
    <property type="nucleotide sequence ID" value="NZ_BAABCI010000015.1"/>
</dbReference>
<feature type="transmembrane region" description="Helical" evidence="8">
    <location>
        <begin position="39"/>
        <end position="58"/>
    </location>
</feature>
<evidence type="ECO:0000256" key="2">
    <source>
        <dbReference type="ARBA" id="ARBA00009212"/>
    </source>
</evidence>
<dbReference type="InterPro" id="IPR007208">
    <property type="entry name" value="MrpF/PhaF-like"/>
</dbReference>
<comment type="caution">
    <text evidence="9">The sequence shown here is derived from an EMBL/GenBank/DDBJ whole genome shotgun (WGS) entry which is preliminary data.</text>
</comment>
<dbReference type="Pfam" id="PF04066">
    <property type="entry name" value="MrpF_PhaF"/>
    <property type="match status" value="1"/>
</dbReference>
<comment type="subcellular location">
    <subcellularLocation>
        <location evidence="1">Cell membrane</location>
        <topology evidence="1">Multi-pass membrane protein</topology>
    </subcellularLocation>
</comment>
<comment type="similarity">
    <text evidence="2">Belongs to the CPA3 antiporters (TC 2.A.63) subunit F family.</text>
</comment>